<organism evidence="2 3">
    <name type="scientific">Streptomyces canus</name>
    <dbReference type="NCBI Taxonomy" id="58343"/>
    <lineage>
        <taxon>Bacteria</taxon>
        <taxon>Bacillati</taxon>
        <taxon>Actinomycetota</taxon>
        <taxon>Actinomycetes</taxon>
        <taxon>Kitasatosporales</taxon>
        <taxon>Streptomycetaceae</taxon>
        <taxon>Streptomyces</taxon>
        <taxon>Streptomyces aurantiacus group</taxon>
    </lineage>
</organism>
<reference evidence="2 3" key="1">
    <citation type="submission" date="2015-10" db="EMBL/GenBank/DDBJ databases">
        <title>Draft genome sequence of Streptomyces canus DSM 40017, type strain for the species Streptomyces canus.</title>
        <authorList>
            <person name="Ruckert C."/>
            <person name="Winkler A."/>
            <person name="Kalinowski J."/>
            <person name="Kampfer P."/>
            <person name="Glaeser S."/>
        </authorList>
    </citation>
    <scope>NUCLEOTIDE SEQUENCE [LARGE SCALE GENOMIC DNA]</scope>
    <source>
        <strain evidence="2 3">DSM 40017</strain>
    </source>
</reference>
<gene>
    <name evidence="2" type="ORF">AQJ46_43960</name>
</gene>
<sequence>MGVFKQGILVLRWFVDGTRLAQLARANQISVATAYRYLHEGLTVLADHAPDLSTALERAAAALPRRCLDDGSLRERDDAAAMRVAEPGRETPAVPRRWHQEEVTAPTAAECRHPSGRTVVTKNVKVEPKAPSAVCPVTGPSPNAVVPRPRSCSPPVRCRSAG</sequence>
<evidence type="ECO:0000313" key="3">
    <source>
        <dbReference type="Proteomes" id="UP000053669"/>
    </source>
</evidence>
<dbReference type="STRING" id="58343.AQJ46_43960"/>
<evidence type="ECO:0000256" key="1">
    <source>
        <dbReference type="SAM" id="MobiDB-lite"/>
    </source>
</evidence>
<evidence type="ECO:0008006" key="4">
    <source>
        <dbReference type="Google" id="ProtNLM"/>
    </source>
</evidence>
<dbReference type="AlphaFoldDB" id="A0A101RM70"/>
<dbReference type="EMBL" id="LMWU01000064">
    <property type="protein sequence ID" value="KUN58164.1"/>
    <property type="molecule type" value="Genomic_DNA"/>
</dbReference>
<feature type="compositionally biased region" description="Low complexity" evidence="1">
    <location>
        <begin position="145"/>
        <end position="162"/>
    </location>
</feature>
<dbReference type="Proteomes" id="UP000053669">
    <property type="component" value="Unassembled WGS sequence"/>
</dbReference>
<proteinExistence type="predicted"/>
<evidence type="ECO:0000313" key="2">
    <source>
        <dbReference type="EMBL" id="KUN58164.1"/>
    </source>
</evidence>
<comment type="caution">
    <text evidence="2">The sequence shown here is derived from an EMBL/GenBank/DDBJ whole genome shotgun (WGS) entry which is preliminary data.</text>
</comment>
<protein>
    <recommendedName>
        <fullName evidence="4">Transposase Helix-turn-helix domain-containing protein</fullName>
    </recommendedName>
</protein>
<feature type="region of interest" description="Disordered" evidence="1">
    <location>
        <begin position="131"/>
        <end position="162"/>
    </location>
</feature>
<name>A0A101RM70_9ACTN</name>
<accession>A0A101RM70</accession>
<feature type="region of interest" description="Disordered" evidence="1">
    <location>
        <begin position="81"/>
        <end position="109"/>
    </location>
</feature>